<dbReference type="Pfam" id="PF08344">
    <property type="entry name" value="TRP_2"/>
    <property type="match status" value="1"/>
</dbReference>
<dbReference type="Pfam" id="PF00520">
    <property type="entry name" value="Ion_trans"/>
    <property type="match status" value="1"/>
</dbReference>
<protein>
    <submittedName>
        <fullName evidence="13">Short transient receptor potential channel 5-like</fullName>
    </submittedName>
</protein>
<evidence type="ECO:0000256" key="7">
    <source>
        <dbReference type="ARBA" id="ARBA00023065"/>
    </source>
</evidence>
<dbReference type="InterPro" id="IPR013555">
    <property type="entry name" value="TRP_dom"/>
</dbReference>
<dbReference type="PANTHER" id="PTHR10117">
    <property type="entry name" value="TRANSIENT RECEPTOR POTENTIAL CHANNEL"/>
    <property type="match status" value="1"/>
</dbReference>
<feature type="transmembrane region" description="Helical" evidence="10">
    <location>
        <begin position="342"/>
        <end position="361"/>
    </location>
</feature>
<keyword evidence="9" id="KW-0407">Ion channel</keyword>
<dbReference type="SMART" id="SM01420">
    <property type="entry name" value="TRP_2"/>
    <property type="match status" value="1"/>
</dbReference>
<keyword evidence="3 10" id="KW-0812">Transmembrane</keyword>
<feature type="transmembrane region" description="Helical" evidence="10">
    <location>
        <begin position="381"/>
        <end position="405"/>
    </location>
</feature>
<dbReference type="InterPro" id="IPR036770">
    <property type="entry name" value="Ankyrin_rpt-contain_sf"/>
</dbReference>
<evidence type="ECO:0000256" key="8">
    <source>
        <dbReference type="ARBA" id="ARBA00023136"/>
    </source>
</evidence>
<dbReference type="InterPro" id="IPR005821">
    <property type="entry name" value="Ion_trans_dom"/>
</dbReference>
<evidence type="ECO:0000256" key="10">
    <source>
        <dbReference type="SAM" id="Phobius"/>
    </source>
</evidence>
<sequence length="638" mass="73288">MAKIRRQLTRAEWNYFTQDRSNEDLTNNETEFLSAVERGDTDAVALLLENDELNINCAGLRKKQPITALQIAAKNDDYHMINLLLNKGATPITRPPKFQKQRSILGHDNMLETYKALTSPAYLSAANSDPLMTSMDLANDIQGVTDEHYEEMREKVFQYSLEWLECCEDMKEVCMLLTGNDIDAMETTLPDTGSIINRAIECYNKEFVAHYKTQKIMKKIWNYGQPSWREKQADSFSWSLLYAAYCLLMYVVLLPVLSLAYIIAPDCTLAKIIDNPKAKYFTKMTSYLLFLCLVITLNVHLAPNPNYPLTGVLMFLLMFLLIYDMAFIWAEVVEMKSNGFKMYVTNFWNYIDLMIFLSFGWDITLRLLNSLEEIEIDDALQVFWITWTALTLTLACLRFLEHVYLTNYLGSMLLLFTAMKGDVIKFLVIFVYVVLSFAFGFYYLYEGVEGNVFNELESSIASLVITIFGGDPTEELKGNELYFGAMPSYNITGFYASPMYKGMGFVLFTMFGTLCMLVLVNICIAMMSDTYSQLRENIDTEWKFLRTKIWMNYSRASVLPAPYNILPSVSSCKRYCKCSKKETTSTEVVTNDEIELVNVLLVRYLLMKMFIKEEDIECSESTDDAHIDVKTDDTTANA</sequence>
<keyword evidence="6" id="KW-0040">ANK repeat</keyword>
<dbReference type="PRINTS" id="PR01097">
    <property type="entry name" value="TRNSRECEPTRP"/>
</dbReference>
<keyword evidence="4" id="KW-0677">Repeat</keyword>
<organism evidence="12 13">
    <name type="scientific">Saccoglossus kowalevskii</name>
    <name type="common">Acorn worm</name>
    <dbReference type="NCBI Taxonomy" id="10224"/>
    <lineage>
        <taxon>Eukaryota</taxon>
        <taxon>Metazoa</taxon>
        <taxon>Hemichordata</taxon>
        <taxon>Enteropneusta</taxon>
        <taxon>Harrimaniidae</taxon>
        <taxon>Saccoglossus</taxon>
    </lineage>
</organism>
<reference evidence="13" key="1">
    <citation type="submission" date="2025-08" db="UniProtKB">
        <authorList>
            <consortium name="RefSeq"/>
        </authorList>
    </citation>
    <scope>IDENTIFICATION</scope>
    <source>
        <tissue evidence="13">Testes</tissue>
    </source>
</reference>
<keyword evidence="7" id="KW-0406">Ion transport</keyword>
<evidence type="ECO:0000256" key="4">
    <source>
        <dbReference type="ARBA" id="ARBA00022737"/>
    </source>
</evidence>
<keyword evidence="5 10" id="KW-1133">Transmembrane helix</keyword>
<evidence type="ECO:0000313" key="12">
    <source>
        <dbReference type="Proteomes" id="UP000694865"/>
    </source>
</evidence>
<feature type="transmembrane region" description="Helical" evidence="10">
    <location>
        <begin position="240"/>
        <end position="264"/>
    </location>
</feature>
<keyword evidence="12" id="KW-1185">Reference proteome</keyword>
<evidence type="ECO:0000256" key="9">
    <source>
        <dbReference type="ARBA" id="ARBA00023303"/>
    </source>
</evidence>
<name>A0ABM0MU11_SACKO</name>
<feature type="transmembrane region" description="Helical" evidence="10">
    <location>
        <begin position="285"/>
        <end position="303"/>
    </location>
</feature>
<evidence type="ECO:0000313" key="13">
    <source>
        <dbReference type="RefSeq" id="XP_006823502.1"/>
    </source>
</evidence>
<evidence type="ECO:0000256" key="6">
    <source>
        <dbReference type="ARBA" id="ARBA00023043"/>
    </source>
</evidence>
<keyword evidence="8 10" id="KW-0472">Membrane</keyword>
<dbReference type="Gene3D" id="1.25.40.20">
    <property type="entry name" value="Ankyrin repeat-containing domain"/>
    <property type="match status" value="1"/>
</dbReference>
<feature type="transmembrane region" description="Helical" evidence="10">
    <location>
        <begin position="426"/>
        <end position="445"/>
    </location>
</feature>
<dbReference type="PANTHER" id="PTHR10117:SF54">
    <property type="entry name" value="TRANSIENT RECEPTOR POTENTIAL-GAMMA PROTEIN"/>
    <property type="match status" value="1"/>
</dbReference>
<accession>A0ABM0MU11</accession>
<evidence type="ECO:0000259" key="11">
    <source>
        <dbReference type="SMART" id="SM01420"/>
    </source>
</evidence>
<dbReference type="GeneID" id="102802039"/>
<dbReference type="SUPFAM" id="SSF48403">
    <property type="entry name" value="Ankyrin repeat"/>
    <property type="match status" value="1"/>
</dbReference>
<gene>
    <name evidence="13" type="primary">LOC102802039</name>
</gene>
<dbReference type="SMART" id="SM00248">
    <property type="entry name" value="ANK"/>
    <property type="match status" value="2"/>
</dbReference>
<dbReference type="Proteomes" id="UP000694865">
    <property type="component" value="Unplaced"/>
</dbReference>
<evidence type="ECO:0000256" key="3">
    <source>
        <dbReference type="ARBA" id="ARBA00022692"/>
    </source>
</evidence>
<dbReference type="InterPro" id="IPR002110">
    <property type="entry name" value="Ankyrin_rpt"/>
</dbReference>
<evidence type="ECO:0000256" key="5">
    <source>
        <dbReference type="ARBA" id="ARBA00022989"/>
    </source>
</evidence>
<proteinExistence type="predicted"/>
<feature type="transmembrane region" description="Helical" evidence="10">
    <location>
        <begin position="505"/>
        <end position="527"/>
    </location>
</feature>
<dbReference type="RefSeq" id="XP_006823502.1">
    <property type="nucleotide sequence ID" value="XM_006823439.1"/>
</dbReference>
<evidence type="ECO:0000256" key="1">
    <source>
        <dbReference type="ARBA" id="ARBA00004141"/>
    </source>
</evidence>
<keyword evidence="2" id="KW-0813">Transport</keyword>
<dbReference type="Pfam" id="PF00023">
    <property type="entry name" value="Ank"/>
    <property type="match status" value="1"/>
</dbReference>
<feature type="domain" description="Transient receptor ion channel" evidence="11">
    <location>
        <begin position="91"/>
        <end position="153"/>
    </location>
</feature>
<comment type="subcellular location">
    <subcellularLocation>
        <location evidence="1">Membrane</location>
        <topology evidence="1">Multi-pass membrane protein</topology>
    </subcellularLocation>
</comment>
<dbReference type="InterPro" id="IPR002153">
    <property type="entry name" value="TRPC_channel"/>
</dbReference>
<feature type="transmembrane region" description="Helical" evidence="10">
    <location>
        <begin position="309"/>
        <end position="330"/>
    </location>
</feature>
<evidence type="ECO:0000256" key="2">
    <source>
        <dbReference type="ARBA" id="ARBA00022448"/>
    </source>
</evidence>